<dbReference type="PROSITE" id="PS51272">
    <property type="entry name" value="SLH"/>
    <property type="match status" value="3"/>
</dbReference>
<dbReference type="Gene3D" id="2.60.40.10">
    <property type="entry name" value="Immunoglobulins"/>
    <property type="match status" value="1"/>
</dbReference>
<dbReference type="SUPFAM" id="SSF49265">
    <property type="entry name" value="Fibronectin type III"/>
    <property type="match status" value="1"/>
</dbReference>
<name>A0A919XQQ4_9BACL</name>
<evidence type="ECO:0000256" key="2">
    <source>
        <dbReference type="SAM" id="MobiDB-lite"/>
    </source>
</evidence>
<dbReference type="InterPro" id="IPR003961">
    <property type="entry name" value="FN3_dom"/>
</dbReference>
<evidence type="ECO:0000259" key="3">
    <source>
        <dbReference type="PROSITE" id="PS50853"/>
    </source>
</evidence>
<organism evidence="5 6">
    <name type="scientific">Paenibacillus antibioticophila</name>
    <dbReference type="NCBI Taxonomy" id="1274374"/>
    <lineage>
        <taxon>Bacteria</taxon>
        <taxon>Bacillati</taxon>
        <taxon>Bacillota</taxon>
        <taxon>Bacilli</taxon>
        <taxon>Bacillales</taxon>
        <taxon>Paenibacillaceae</taxon>
        <taxon>Paenibacillus</taxon>
    </lineage>
</organism>
<dbReference type="AlphaFoldDB" id="A0A919XQQ4"/>
<gene>
    <name evidence="5" type="ORF">J41TS12_00360</name>
</gene>
<evidence type="ECO:0000313" key="5">
    <source>
        <dbReference type="EMBL" id="GIO35175.1"/>
    </source>
</evidence>
<comment type="caution">
    <text evidence="5">The sequence shown here is derived from an EMBL/GenBank/DDBJ whole genome shotgun (WGS) entry which is preliminary data.</text>
</comment>
<feature type="compositionally biased region" description="Polar residues" evidence="2">
    <location>
        <begin position="702"/>
        <end position="715"/>
    </location>
</feature>
<dbReference type="SMART" id="SM00060">
    <property type="entry name" value="FN3"/>
    <property type="match status" value="1"/>
</dbReference>
<feature type="domain" description="SLH" evidence="4">
    <location>
        <begin position="945"/>
        <end position="1008"/>
    </location>
</feature>
<dbReference type="InterPro" id="IPR001119">
    <property type="entry name" value="SLH_dom"/>
</dbReference>
<dbReference type="SUPFAM" id="SSF50985">
    <property type="entry name" value="RCC1/BLIP-II"/>
    <property type="match status" value="1"/>
</dbReference>
<feature type="domain" description="SLH" evidence="4">
    <location>
        <begin position="1009"/>
        <end position="1069"/>
    </location>
</feature>
<dbReference type="PROSITE" id="PS50853">
    <property type="entry name" value="FN3"/>
    <property type="match status" value="1"/>
</dbReference>
<dbReference type="InterPro" id="IPR058923">
    <property type="entry name" value="RCC1-like_dom"/>
</dbReference>
<dbReference type="InterPro" id="IPR036116">
    <property type="entry name" value="FN3_sf"/>
</dbReference>
<dbReference type="RefSeq" id="WP_212937649.1">
    <property type="nucleotide sequence ID" value="NZ_BORR01000001.1"/>
</dbReference>
<feature type="region of interest" description="Disordered" evidence="2">
    <location>
        <begin position="611"/>
        <end position="715"/>
    </location>
</feature>
<dbReference type="InterPro" id="IPR000408">
    <property type="entry name" value="Reg_chr_condens"/>
</dbReference>
<feature type="compositionally biased region" description="Gly residues" evidence="2">
    <location>
        <begin position="616"/>
        <end position="682"/>
    </location>
</feature>
<sequence>MRQRIGKIVLCISLLIVHLQWMGSSPKVFAASAMPPKLVVGYYHTLALTSGGQVYSWGANDKGQLGNGMSGNRSTPVLVRDLDQIIEIDSGVRSSMALRADGTVWTWGMNENGQLGIGSLVNTNVPKKVTALEGIRITAISGGVGYHSMALAEDGTVRTWGKNDSGQLGDGTRIQKNAPVQVNALNGITAIAAGGYHSLALKEDGTVWAWGTNQNGELGDGTLTDRLLPVQVAGLSDVITIAAGGSHSLAVKRDGTVWTWGSNSQGQLGDGTISSRNLPVRVLSLENIVDIAGGGYHSLALDADGAVWSWGLGNYGQLGRSGTSSDRVPARIQDLTPVIDISAGGFHSMAVTEDMRVWGWGYNGYGQLGNGTWSTSLIPVLSKAILDTTAPVPGGLIEAVEVTTDSIELKWAAASDNLDDSDQLEYRLYLSGRDNLSTVQQVEQNGMALGPYEKNQTSAAMQLFVPDQTYYFNVIVRDSAGNKSAYPMLSVKTRPPAPLHDPTLRQLSVQSPQESGLTLNPGFGRYQYTYNLRLAEATDRLSVTADVYDTAASVTASVYGESGQLLQGPVPLVLGDPSEELTVGEGAAYLLIAVKTPDGQEQEYRIVLIRDSEPGGNPGEGPGEPGEGPGNPGEGPGEPGEGPGNPGEGPGEPGEGPGNPGEGPGNPGEGPGNPGEGPGNPGEGPDYPGEGGTGGGSEPGRSGQSSGVNGSQPPSKQLDLQVLLNHQPQDSIVHAGLRNDGAKQVVSLRLDSTKLKAAMEMPGSDSSLFLILGQQAELIELSMDAQAVELFAEREGSLELRSSLGGFRLAAGELAEAFERYGAEADKESAGQAIVTFTLGGSASKMQEQLARAEAAQHFVTLLSPVQFKAAIQVGEHIHPIEKWGRYVQRSLPVPPEQADNVTTGVFIGEDGTVISVPTRHETLEDGTRHAVLKSMHNGSFALISKPAAFADTVSHWSGKAVHDLASRLIITGTAEGEYSPEAPMERAAFAALMARALGLYDSSVPAAVFEDVSVTDWFHDPLALAVEHGLIQGDAAGDFRPRQAISRQEAIVIIARSIAVEEFQSTAQTSSSTASGLLFKDLDSLPDWARTSAEELVSLGILEGSPDGMMMPKQALTRGEAAALIQRMLKKSGMID</sequence>
<dbReference type="Pfam" id="PF00395">
    <property type="entry name" value="SLH"/>
    <property type="match status" value="3"/>
</dbReference>
<dbReference type="InterPro" id="IPR051625">
    <property type="entry name" value="Signaling_Regulatory_Domain"/>
</dbReference>
<dbReference type="InterPro" id="IPR013783">
    <property type="entry name" value="Ig-like_fold"/>
</dbReference>
<dbReference type="Pfam" id="PF25390">
    <property type="entry name" value="WD40_RLD"/>
    <property type="match status" value="1"/>
</dbReference>
<reference evidence="5 6" key="1">
    <citation type="submission" date="2021-03" db="EMBL/GenBank/DDBJ databases">
        <title>Antimicrobial resistance genes in bacteria isolated from Japanese honey, and their potential for conferring macrolide and lincosamide resistance in the American foulbrood pathogen Paenibacillus larvae.</title>
        <authorList>
            <person name="Okamoto M."/>
            <person name="Kumagai M."/>
            <person name="Kanamori H."/>
            <person name="Takamatsu D."/>
        </authorList>
    </citation>
    <scope>NUCLEOTIDE SEQUENCE [LARGE SCALE GENOMIC DNA]</scope>
    <source>
        <strain evidence="5 6">J41TS12</strain>
    </source>
</reference>
<feature type="compositionally biased region" description="Gly residues" evidence="2">
    <location>
        <begin position="689"/>
        <end position="698"/>
    </location>
</feature>
<dbReference type="Proteomes" id="UP000681162">
    <property type="component" value="Unassembled WGS sequence"/>
</dbReference>
<evidence type="ECO:0008006" key="7">
    <source>
        <dbReference type="Google" id="ProtNLM"/>
    </source>
</evidence>
<feature type="domain" description="Fibronectin type-III" evidence="3">
    <location>
        <begin position="392"/>
        <end position="496"/>
    </location>
</feature>
<dbReference type="PRINTS" id="PR00633">
    <property type="entry name" value="RCCNDNSATION"/>
</dbReference>
<dbReference type="PROSITE" id="PS00626">
    <property type="entry name" value="RCC1_2"/>
    <property type="match status" value="4"/>
</dbReference>
<feature type="domain" description="SLH" evidence="4">
    <location>
        <begin position="1077"/>
        <end position="1137"/>
    </location>
</feature>
<dbReference type="CDD" id="cd00063">
    <property type="entry name" value="FN3"/>
    <property type="match status" value="1"/>
</dbReference>
<dbReference type="InterPro" id="IPR011043">
    <property type="entry name" value="Gal_Oxase/kelch_b-propeller"/>
</dbReference>
<dbReference type="Gene3D" id="2.130.10.30">
    <property type="entry name" value="Regulator of chromosome condensation 1/beta-lactamase-inhibitor protein II"/>
    <property type="match status" value="2"/>
</dbReference>
<evidence type="ECO:0000256" key="1">
    <source>
        <dbReference type="ARBA" id="ARBA00022737"/>
    </source>
</evidence>
<evidence type="ECO:0000313" key="6">
    <source>
        <dbReference type="Proteomes" id="UP000681162"/>
    </source>
</evidence>
<dbReference type="InterPro" id="IPR009091">
    <property type="entry name" value="RCC1/BLIP-II"/>
</dbReference>
<proteinExistence type="predicted"/>
<keyword evidence="1" id="KW-0677">Repeat</keyword>
<dbReference type="SUPFAM" id="SSF50965">
    <property type="entry name" value="Galactose oxidase, central domain"/>
    <property type="match status" value="1"/>
</dbReference>
<protein>
    <recommendedName>
        <fullName evidence="7">Alpha-tubulin suppressor</fullName>
    </recommendedName>
</protein>
<dbReference type="PROSITE" id="PS50012">
    <property type="entry name" value="RCC1_3"/>
    <property type="match status" value="7"/>
</dbReference>
<dbReference type="EMBL" id="BORR01000001">
    <property type="protein sequence ID" value="GIO35175.1"/>
    <property type="molecule type" value="Genomic_DNA"/>
</dbReference>
<accession>A0A919XQQ4</accession>
<dbReference type="Pfam" id="PF00415">
    <property type="entry name" value="RCC1"/>
    <property type="match status" value="2"/>
</dbReference>
<evidence type="ECO:0000259" key="4">
    <source>
        <dbReference type="PROSITE" id="PS51272"/>
    </source>
</evidence>
<keyword evidence="6" id="KW-1185">Reference proteome</keyword>
<dbReference type="PANTHER" id="PTHR22872">
    <property type="entry name" value="BTK-BINDING PROTEIN-RELATED"/>
    <property type="match status" value="1"/>
</dbReference>